<reference evidence="1 2" key="1">
    <citation type="submission" date="2014-03" db="EMBL/GenBank/DDBJ databases">
        <title>Draft Genome of Photorhabdus luminescens BA1, an Egyptian Isolate.</title>
        <authorList>
            <person name="Ghazal S."/>
            <person name="Hurst S.G.IV."/>
            <person name="Morris K."/>
            <person name="Thomas K."/>
            <person name="Tisa L.S."/>
        </authorList>
    </citation>
    <scope>NUCLEOTIDE SEQUENCE [LARGE SCALE GENOMIC DNA]</scope>
    <source>
        <strain evidence="1 2">BA1</strain>
    </source>
</reference>
<protein>
    <submittedName>
        <fullName evidence="1">Uncharacterized protein</fullName>
    </submittedName>
</protein>
<evidence type="ECO:0000313" key="1">
    <source>
        <dbReference type="EMBL" id="EYU15325.1"/>
    </source>
</evidence>
<keyword evidence="2" id="KW-1185">Reference proteome</keyword>
<evidence type="ECO:0000313" key="2">
    <source>
        <dbReference type="Proteomes" id="UP000023464"/>
    </source>
</evidence>
<dbReference type="Proteomes" id="UP000023464">
    <property type="component" value="Unassembled WGS sequence"/>
</dbReference>
<accession>A0A022PLB1</accession>
<gene>
    <name evidence="1" type="ORF">BA1DRAFT_02091</name>
</gene>
<dbReference type="PATRIC" id="fig|1393736.3.peg.2131"/>
<organism evidence="1 2">
    <name type="scientific">Photorhabdus aegyptia</name>
    <dbReference type="NCBI Taxonomy" id="2805098"/>
    <lineage>
        <taxon>Bacteria</taxon>
        <taxon>Pseudomonadati</taxon>
        <taxon>Pseudomonadota</taxon>
        <taxon>Gammaproteobacteria</taxon>
        <taxon>Enterobacterales</taxon>
        <taxon>Morganellaceae</taxon>
        <taxon>Photorhabdus</taxon>
    </lineage>
</organism>
<dbReference type="EMBL" id="JFGV01000027">
    <property type="protein sequence ID" value="EYU15325.1"/>
    <property type="molecule type" value="Genomic_DNA"/>
</dbReference>
<dbReference type="SUPFAM" id="SSF55729">
    <property type="entry name" value="Acyl-CoA N-acyltransferases (Nat)"/>
    <property type="match status" value="1"/>
</dbReference>
<dbReference type="InterPro" id="IPR016181">
    <property type="entry name" value="Acyl_CoA_acyltransferase"/>
</dbReference>
<dbReference type="AlphaFoldDB" id="A0A022PLB1"/>
<sequence>MKYLSILQITFTGNPTLKTHIIIQSAKQRPDLKNATDELIYNNWPLFMQNSPVTYEHWNKLFEPDFSHFQQFAILQQGEEQKLIGVANSVPFPWEGDSLEQLPDNGWDEVFRRGMFARGKTVTKILSALSVTVAPEFRGKNIPALLIGSLKQAAIEAGFKALVVPVRPTLKKNYPLQDFVQYCEWKNDNNEPFDPWIRAHWRLGAKIIRPAIHSMHIDATLDKWQEWLGMKLPESGQYIIPGGLVPLVVDIQQQMAYYIEPNLWMFHSLHDAELLR</sequence>
<name>A0A022PLB1_9GAMM</name>
<dbReference type="Gene3D" id="3.40.630.30">
    <property type="match status" value="1"/>
</dbReference>
<comment type="caution">
    <text evidence="1">The sequence shown here is derived from an EMBL/GenBank/DDBJ whole genome shotgun (WGS) entry which is preliminary data.</text>
</comment>
<proteinExistence type="predicted"/>